<sequence length="193" mass="20994">MTIYELPVKTHYYLLILLAAATVLGPVALTARTGTIFATAYAQHQHEDDNNSDDDGAGHKMDTDMKMMNMATSADGTRPLPKSPFVYSDTSSGILVKVSWKPDSVNTKAPTKFTFEFLNSTTGDHLRDVSYSVHMLLDGKGVEHGHKTSAPDGVGTLEHKFDSKGLLSVMVESIRVERTPTNAVVQLDIPVVS</sequence>
<evidence type="ECO:0000313" key="2">
    <source>
        <dbReference type="Proteomes" id="UP000028194"/>
    </source>
</evidence>
<organism evidence="1 2">
    <name type="scientific">Candidatus Nitrososphaera evergladensis SR1</name>
    <dbReference type="NCBI Taxonomy" id="1459636"/>
    <lineage>
        <taxon>Archaea</taxon>
        <taxon>Nitrososphaerota</taxon>
        <taxon>Nitrososphaeria</taxon>
        <taxon>Nitrososphaerales</taxon>
        <taxon>Nitrososphaeraceae</taxon>
        <taxon>Nitrososphaera</taxon>
    </lineage>
</organism>
<dbReference type="AlphaFoldDB" id="A0A075MPJ7"/>
<dbReference type="Proteomes" id="UP000028194">
    <property type="component" value="Chromosome"/>
</dbReference>
<dbReference type="RefSeq" id="WP_148699961.1">
    <property type="nucleotide sequence ID" value="NZ_CP007174.1"/>
</dbReference>
<dbReference type="HOGENOM" id="CLU_1405919_0_0_2"/>
<dbReference type="KEGG" id="nev:NTE_01065"/>
<dbReference type="EMBL" id="CP007174">
    <property type="protein sequence ID" value="AIF83138.1"/>
    <property type="molecule type" value="Genomic_DNA"/>
</dbReference>
<dbReference type="STRING" id="1459636.NTE_01065"/>
<proteinExistence type="predicted"/>
<gene>
    <name evidence="1" type="ORF">NTE_01065</name>
</gene>
<reference evidence="1 2" key="1">
    <citation type="journal article" date="2014" name="PLoS ONE">
        <title>Genome Sequence of Candidatus Nitrososphaera evergladensis from Group I.1b Enriched from Everglades Soil Reveals Novel Genomic Features of the Ammonia-Oxidizing Archaea.</title>
        <authorList>
            <person name="Zhalnina K.V."/>
            <person name="Dias R."/>
            <person name="Leonard M.T."/>
            <person name="Dorr de Quadros P."/>
            <person name="Camargo F.A."/>
            <person name="Drew J.C."/>
            <person name="Farmerie W.G."/>
            <person name="Daroub S.H."/>
            <person name="Triplett E.W."/>
        </authorList>
    </citation>
    <scope>NUCLEOTIDE SEQUENCE [LARGE SCALE GENOMIC DNA]</scope>
    <source>
        <strain evidence="1 2">SR1</strain>
    </source>
</reference>
<accession>A0A075MPJ7</accession>
<name>A0A075MPJ7_9ARCH</name>
<dbReference type="GeneID" id="41596885"/>
<keyword evidence="2" id="KW-1185">Reference proteome</keyword>
<protein>
    <submittedName>
        <fullName evidence="1">Uncharacterized protein</fullName>
    </submittedName>
</protein>
<evidence type="ECO:0000313" key="1">
    <source>
        <dbReference type="EMBL" id="AIF83138.1"/>
    </source>
</evidence>